<gene>
    <name evidence="1" type="ORF">SAMN02982919_01264</name>
</gene>
<dbReference type="SUPFAM" id="SSF54523">
    <property type="entry name" value="Pili subunits"/>
    <property type="match status" value="1"/>
</dbReference>
<accession>A0A1H9IZG3</accession>
<protein>
    <submittedName>
        <fullName evidence="1">Prepilin-type N-terminal cleavage/methylation domain-containing protein</fullName>
    </submittedName>
</protein>
<name>A0A1H9IZG3_9BURK</name>
<dbReference type="AlphaFoldDB" id="A0A1H9IZG3"/>
<evidence type="ECO:0000313" key="2">
    <source>
        <dbReference type="Proteomes" id="UP000199766"/>
    </source>
</evidence>
<dbReference type="Proteomes" id="UP000199766">
    <property type="component" value="Unassembled WGS sequence"/>
</dbReference>
<evidence type="ECO:0000313" key="1">
    <source>
        <dbReference type="EMBL" id="SEQ79922.1"/>
    </source>
</evidence>
<keyword evidence="2" id="KW-1185">Reference proteome</keyword>
<dbReference type="InterPro" id="IPR012902">
    <property type="entry name" value="N_methyl_site"/>
</dbReference>
<dbReference type="NCBIfam" id="TIGR02532">
    <property type="entry name" value="IV_pilin_GFxxxE"/>
    <property type="match status" value="1"/>
</dbReference>
<dbReference type="EMBL" id="FOGD01000002">
    <property type="protein sequence ID" value="SEQ79922.1"/>
    <property type="molecule type" value="Genomic_DNA"/>
</dbReference>
<proteinExistence type="predicted"/>
<dbReference type="STRING" id="180197.SAMN02982919_01264"/>
<dbReference type="Pfam" id="PF07963">
    <property type="entry name" value="N_methyl"/>
    <property type="match status" value="1"/>
</dbReference>
<dbReference type="OrthoDB" id="8912912at2"/>
<sequence length="167" mass="18374">MSRLARHAPAKHSSLGFTLLELLLVLVLIGIGTGLAIVSVDQMALRANERHWIDRTQLELKRLRNKAVLGGATVQALVDFQRGTIVQQVAAKEQRPVLQLPPRYQFRPASSVSSDVAASSLALVFYPDGSLSEARFLIRTPTGMQQIFHLAKISGRIERQDWVAAAP</sequence>
<organism evidence="1 2">
    <name type="scientific">Giesbergeria anulus</name>
    <dbReference type="NCBI Taxonomy" id="180197"/>
    <lineage>
        <taxon>Bacteria</taxon>
        <taxon>Pseudomonadati</taxon>
        <taxon>Pseudomonadota</taxon>
        <taxon>Betaproteobacteria</taxon>
        <taxon>Burkholderiales</taxon>
        <taxon>Comamonadaceae</taxon>
        <taxon>Giesbergeria</taxon>
    </lineage>
</organism>
<dbReference type="InterPro" id="IPR045584">
    <property type="entry name" value="Pilin-like"/>
</dbReference>
<reference evidence="1 2" key="1">
    <citation type="submission" date="2016-10" db="EMBL/GenBank/DDBJ databases">
        <authorList>
            <person name="de Groot N.N."/>
        </authorList>
    </citation>
    <scope>NUCLEOTIDE SEQUENCE [LARGE SCALE GENOMIC DNA]</scope>
    <source>
        <strain evidence="1 2">ATCC 35958</strain>
    </source>
</reference>
<dbReference type="RefSeq" id="WP_091454405.1">
    <property type="nucleotide sequence ID" value="NZ_FOGD01000002.1"/>
</dbReference>